<feature type="compositionally biased region" description="Basic and acidic residues" evidence="9">
    <location>
        <begin position="1463"/>
        <end position="1476"/>
    </location>
</feature>
<keyword evidence="5" id="KW-0808">Transferase</keyword>
<dbReference type="UniPathway" id="UPA00378"/>
<sequence>MRGVAISLAALLVTASASTHASAVNVQLQTEWAEPPYCQTALEAAYRLHPDAFESLLERISCSDTPEDIYSRIRAQLPQTKRSLFDMHMALRSTTPAIVASYSIAADEGFAYDPQCPNFINYQGRRVCDANELDTLDQLAWPGSDTTFDTPIDHVISQPTIFPTPRIIHYADPAASDFSVFYRFFKSRKNELEYVIRWAPTSAEASQPLKLAGWGVKMDLKKREYLSHDDRASSDLGAAENDIGDTKWEDEYGSLPEDLQEALGGSLVDVEGSANIKKLSTNLIAQVLDSQNQLQTLTTITQNLPLLAHKLSQSTFDQTEQISNEVHSNQEKYIQSGQNAVWLNGRRLYDSDFEPFTLLRQLEIDNGLVSSITKLGFSKADAIRLLNHRALYATQVARPDAVTEGLVDASDRSEDGGVIRWMNNLEKDKQYKNRIWSPYLRGLLSPLGKVARNYLNGILVVDLSNKQAIEMLSTNVRAFIDRGIPVRWGVVPYTNALNRDSLKAAKLFYSLVDRRGVEACLDFFAEVSVGSATFSERAETAYLNLSAVNGLTPQEDFDSIMDSSDGIALHKAQKFASRLGVSPGEHEADFAGEMFMNGRPVHFGDDMILSLQEHISAQTDALTKAVFSGEVDERDDVSLYFYDKPSTIKRRNKYLQSSQKDNQFIQIPSSLLDGPFITPETSNGLDVTFWLISDFNKPESLELIKHALSGMIISPTFRLGFVHNPSELETPTGSINQMLQLLPDKISPLEFLEALQDRGEIADDVDGMNAAESWIGGTGIEPGESGLIINGRVVGPIPPDGLTEEDYVQLFQYDHAQRVLPVVKAVEETAPHRLQADPDDVATLLAKLGSLLWTNVQNEQPQGIYEPPHTPRARVWNRLDTKHTSIHIGKESTAQYAFDVVLDPLSEQGQKLSKILSVLAETGDAHVRVAFNPDMSAETLPINRFYRYAIDSKPAFDRDGKPADQTARFVQMPSDALFTLELDPPQSWITRPIYAPVDLDNLNLAMTSPGDVNVAFQLDKIVVDGHARDSRTSLPPRGLQVSLKDSNIDTQIVANLGYLQMAVTPGAWSLEIREGYGRQVYALESIGSEGWNSPTVADGVTSFVVDSFEGIKLFPRFAKRQGMEAADVLAEPRETGLIPYVKKSVSSLAKLVGLAKEPEHADINIFTVASGLLYERFASIMILSVLKHTDHSVKFWFIENFLSPSFIELLPHMAKEYGFKYELVTYKWPSWLRPQKERQRMLWAYKILFLDVLFPMSLDKVIFVDADNIVRTDLKKLIDVDLHGRAYGYPPIGMDREEMDGYRFWTKGYWKDYLRGRNYHISALYVVDLKRFRQIAAGDRLRGQYQGLSADPGSLANLDQDLPNNFQTEVPIFTLDKSWLWCQTWNSDESLAHAKTIDLCNNPMTKEPKLERARKIPEWTDYDNDIQHFSDRIAKEHLVNSLIVTETEELAQGPKVAASDGDSADHAEDHHTKDEL</sequence>
<feature type="domain" description="UGGT thioredoxin-like" evidence="13">
    <location>
        <begin position="407"/>
        <end position="655"/>
    </location>
</feature>
<evidence type="ECO:0000259" key="13">
    <source>
        <dbReference type="Pfam" id="PF18402"/>
    </source>
</evidence>
<comment type="caution">
    <text evidence="16">The sequence shown here is derived from an EMBL/GenBank/DDBJ whole genome shotgun (WGS) entry which is preliminary data.</text>
</comment>
<dbReference type="InterPro" id="IPR009448">
    <property type="entry name" value="UDP-g_GGtrans"/>
</dbReference>
<dbReference type="EMBL" id="SPNW01000005">
    <property type="protein sequence ID" value="TIA92766.1"/>
    <property type="molecule type" value="Genomic_DNA"/>
</dbReference>
<dbReference type="Pfam" id="PF18400">
    <property type="entry name" value="Thioredoxin_12"/>
    <property type="match status" value="1"/>
</dbReference>
<evidence type="ECO:0000259" key="12">
    <source>
        <dbReference type="Pfam" id="PF18401"/>
    </source>
</evidence>
<evidence type="ECO:0000259" key="14">
    <source>
        <dbReference type="Pfam" id="PF18403"/>
    </source>
</evidence>
<dbReference type="PANTHER" id="PTHR11226">
    <property type="entry name" value="UDP-GLUCOSE GLYCOPROTEIN:GLUCOSYLTRANSFERASE"/>
    <property type="match status" value="1"/>
</dbReference>
<feature type="signal peptide" evidence="10">
    <location>
        <begin position="1"/>
        <end position="23"/>
    </location>
</feature>
<evidence type="ECO:0000256" key="8">
    <source>
        <dbReference type="ARBA" id="ARBA00023180"/>
    </source>
</evidence>
<evidence type="ECO:0000256" key="1">
    <source>
        <dbReference type="ARBA" id="ARBA00001913"/>
    </source>
</evidence>
<comment type="similarity">
    <text evidence="4">Belongs to the glycosyltransferase 8 family.</text>
</comment>
<dbReference type="GO" id="GO:0005788">
    <property type="term" value="C:endoplasmic reticulum lumen"/>
    <property type="evidence" value="ECO:0007669"/>
    <property type="project" value="UniProtKB-SubCell"/>
</dbReference>
<dbReference type="InterPro" id="IPR029044">
    <property type="entry name" value="Nucleotide-diphossugar_trans"/>
</dbReference>
<dbReference type="InterPro" id="IPR040693">
    <property type="entry name" value="UGGT_TRXL_1"/>
</dbReference>
<evidence type="ECO:0000256" key="5">
    <source>
        <dbReference type="ARBA" id="ARBA00022679"/>
    </source>
</evidence>
<dbReference type="GO" id="GO:0003980">
    <property type="term" value="F:UDP-glucose:glycoprotein glucosyltransferase activity"/>
    <property type="evidence" value="ECO:0007669"/>
    <property type="project" value="InterPro"/>
</dbReference>
<comment type="subcellular location">
    <subcellularLocation>
        <location evidence="2">Endoplasmic reticulum lumen</location>
    </subcellularLocation>
</comment>
<keyword evidence="17" id="KW-1185">Reference proteome</keyword>
<evidence type="ECO:0000259" key="15">
    <source>
        <dbReference type="Pfam" id="PF18404"/>
    </source>
</evidence>
<dbReference type="Pfam" id="PF18402">
    <property type="entry name" value="Thioredoxin_14"/>
    <property type="match status" value="1"/>
</dbReference>
<dbReference type="GO" id="GO:0051082">
    <property type="term" value="F:unfolded protein binding"/>
    <property type="evidence" value="ECO:0007669"/>
    <property type="project" value="TreeGrafter"/>
</dbReference>
<gene>
    <name evidence="16" type="ORF">E3P99_00540</name>
</gene>
<dbReference type="CDD" id="cd06432">
    <property type="entry name" value="GT8_HUGT1_C_like"/>
    <property type="match status" value="1"/>
</dbReference>
<evidence type="ECO:0000259" key="11">
    <source>
        <dbReference type="Pfam" id="PF18400"/>
    </source>
</evidence>
<evidence type="ECO:0008006" key="18">
    <source>
        <dbReference type="Google" id="ProtNLM"/>
    </source>
</evidence>
<dbReference type="Pfam" id="PF18404">
    <property type="entry name" value="Glyco_transf_24"/>
    <property type="match status" value="1"/>
</dbReference>
<evidence type="ECO:0000256" key="9">
    <source>
        <dbReference type="SAM" id="MobiDB-lite"/>
    </source>
</evidence>
<dbReference type="Pfam" id="PF06427">
    <property type="entry name" value="UDP-g_GGTase"/>
    <property type="match status" value="1"/>
</dbReference>
<evidence type="ECO:0000313" key="16">
    <source>
        <dbReference type="EMBL" id="TIA92766.1"/>
    </source>
</evidence>
<reference evidence="16 17" key="1">
    <citation type="submission" date="2019-03" db="EMBL/GenBank/DDBJ databases">
        <title>Sequencing 23 genomes of Wallemia ichthyophaga.</title>
        <authorList>
            <person name="Gostincar C."/>
        </authorList>
    </citation>
    <scope>NUCLEOTIDE SEQUENCE [LARGE SCALE GENOMIC DNA]</scope>
    <source>
        <strain evidence="16 17">EXF-5753</strain>
    </source>
</reference>
<comment type="cofactor">
    <cofactor evidence="1">
        <name>Ca(2+)</name>
        <dbReference type="ChEBI" id="CHEBI:29108"/>
    </cofactor>
</comment>
<protein>
    <recommendedName>
        <fullName evidence="18">UDP-glucose:glycoprotein glucosyltransferase</fullName>
    </recommendedName>
</protein>
<evidence type="ECO:0000256" key="4">
    <source>
        <dbReference type="ARBA" id="ARBA00006351"/>
    </source>
</evidence>
<dbReference type="InterPro" id="IPR040525">
    <property type="entry name" value="UGGT_TRXL_4"/>
</dbReference>
<dbReference type="GO" id="GO:0018279">
    <property type="term" value="P:protein N-linked glycosylation via asparagine"/>
    <property type="evidence" value="ECO:0007669"/>
    <property type="project" value="TreeGrafter"/>
</dbReference>
<dbReference type="OrthoDB" id="27683at2759"/>
<feature type="domain" description="UGGT thioredoxin-like" evidence="12">
    <location>
        <begin position="275"/>
        <end position="396"/>
    </location>
</feature>
<keyword evidence="7" id="KW-0256">Endoplasmic reticulum</keyword>
<feature type="chain" id="PRO_5020716936" description="UDP-glucose:glycoprotein glucosyltransferase" evidence="10">
    <location>
        <begin position="24"/>
        <end position="1476"/>
    </location>
</feature>
<evidence type="ECO:0000256" key="3">
    <source>
        <dbReference type="ARBA" id="ARBA00004922"/>
    </source>
</evidence>
<dbReference type="Pfam" id="PF18403">
    <property type="entry name" value="Thioredoxin_15"/>
    <property type="match status" value="1"/>
</dbReference>
<dbReference type="PANTHER" id="PTHR11226:SF0">
    <property type="entry name" value="UDP-GLUCOSE:GLYCOPROTEIN GLUCOSYLTRANSFERASE"/>
    <property type="match status" value="1"/>
</dbReference>
<feature type="domain" description="UDP-glucose:glycoprotein glucosyltransferase thioredoxin-like" evidence="14">
    <location>
        <begin position="677"/>
        <end position="844"/>
    </location>
</feature>
<evidence type="ECO:0000256" key="2">
    <source>
        <dbReference type="ARBA" id="ARBA00004319"/>
    </source>
</evidence>
<evidence type="ECO:0000256" key="6">
    <source>
        <dbReference type="ARBA" id="ARBA00022729"/>
    </source>
</evidence>
<dbReference type="InterPro" id="IPR040692">
    <property type="entry name" value="UGGT_TRXL_3"/>
</dbReference>
<feature type="domain" description="UGGT thioredoxin-like" evidence="11">
    <location>
        <begin position="34"/>
        <end position="205"/>
    </location>
</feature>
<evidence type="ECO:0000313" key="17">
    <source>
        <dbReference type="Proteomes" id="UP000310189"/>
    </source>
</evidence>
<feature type="region of interest" description="Disordered" evidence="9">
    <location>
        <begin position="1449"/>
        <end position="1476"/>
    </location>
</feature>
<evidence type="ECO:0000256" key="7">
    <source>
        <dbReference type="ARBA" id="ARBA00022824"/>
    </source>
</evidence>
<comment type="pathway">
    <text evidence="3">Protein modification; protein glycosylation.</text>
</comment>
<dbReference type="Pfam" id="PF18401">
    <property type="entry name" value="Thioredoxin_13"/>
    <property type="match status" value="1"/>
</dbReference>
<dbReference type="SUPFAM" id="SSF53448">
    <property type="entry name" value="Nucleotide-diphospho-sugar transferases"/>
    <property type="match status" value="1"/>
</dbReference>
<dbReference type="InterPro" id="IPR040694">
    <property type="entry name" value="UGGT_TRXL_2"/>
</dbReference>
<dbReference type="GO" id="GO:0036503">
    <property type="term" value="P:ERAD pathway"/>
    <property type="evidence" value="ECO:0007669"/>
    <property type="project" value="TreeGrafter"/>
</dbReference>
<name>A0A4T0G099_9BASI</name>
<accession>A0A4T0G099</accession>
<evidence type="ECO:0000256" key="10">
    <source>
        <dbReference type="SAM" id="SignalP"/>
    </source>
</evidence>
<organism evidence="16 17">
    <name type="scientific">Wallemia hederae</name>
    <dbReference type="NCBI Taxonomy" id="1540922"/>
    <lineage>
        <taxon>Eukaryota</taxon>
        <taxon>Fungi</taxon>
        <taxon>Dikarya</taxon>
        <taxon>Basidiomycota</taxon>
        <taxon>Wallemiomycotina</taxon>
        <taxon>Wallemiomycetes</taxon>
        <taxon>Wallemiales</taxon>
        <taxon>Wallemiaceae</taxon>
        <taxon>Wallemia</taxon>
    </lineage>
</organism>
<dbReference type="Gene3D" id="3.90.550.10">
    <property type="entry name" value="Spore Coat Polysaccharide Biosynthesis Protein SpsA, Chain A"/>
    <property type="match status" value="1"/>
</dbReference>
<keyword evidence="6 10" id="KW-0732">Signal</keyword>
<dbReference type="InterPro" id="IPR040497">
    <property type="entry name" value="Glyco_transf_24"/>
</dbReference>
<feature type="domain" description="Glucosyltransferase 24 catalytic" evidence="15">
    <location>
        <begin position="1163"/>
        <end position="1428"/>
    </location>
</feature>
<keyword evidence="8" id="KW-0325">Glycoprotein</keyword>
<proteinExistence type="inferred from homology"/>
<dbReference type="Proteomes" id="UP000310189">
    <property type="component" value="Unassembled WGS sequence"/>
</dbReference>